<keyword evidence="4" id="KW-0804">Transcription</keyword>
<feature type="domain" description="RNA polymerase sigma-70 region 2" evidence="5">
    <location>
        <begin position="37"/>
        <end position="105"/>
    </location>
</feature>
<reference evidence="7 8" key="1">
    <citation type="submission" date="2019-07" db="EMBL/GenBank/DDBJ databases">
        <title>Diversity of Bacteria from Kongsfjorden, Arctic.</title>
        <authorList>
            <person name="Yu Y."/>
        </authorList>
    </citation>
    <scope>NUCLEOTIDE SEQUENCE [LARGE SCALE GENOMIC DNA]</scope>
    <source>
        <strain evidence="7 8">SM1923</strain>
    </source>
</reference>
<keyword evidence="8" id="KW-1185">Reference proteome</keyword>
<dbReference type="Pfam" id="PF04542">
    <property type="entry name" value="Sigma70_r2"/>
    <property type="match status" value="1"/>
</dbReference>
<dbReference type="Pfam" id="PF08281">
    <property type="entry name" value="Sigma70_r4_2"/>
    <property type="match status" value="1"/>
</dbReference>
<evidence type="ECO:0000313" key="7">
    <source>
        <dbReference type="EMBL" id="TVU70793.1"/>
    </source>
</evidence>
<evidence type="ECO:0000259" key="5">
    <source>
        <dbReference type="Pfam" id="PF04542"/>
    </source>
</evidence>
<sequence length="192" mass="21213">MPAHTPSASPQEPDTFDHASAIEACARGEESAFRSLYDLESGRMLALAMRLLGSRDQAEDAVHDAFIKLWSNAGQYRRELGNGRAWLFSILRYRALDQLRAQGRTPRGNSDALETLADLLANPEAAADNTQTAHQLSDCLGELELPRREPILLAFFKGLTHEQIAEKMSSPLGTIKGRIRAGLKLLQECLSR</sequence>
<evidence type="ECO:0000313" key="8">
    <source>
        <dbReference type="Proteomes" id="UP000319941"/>
    </source>
</evidence>
<dbReference type="STRING" id="553385.GCA_000591415_01602"/>
<dbReference type="NCBIfam" id="TIGR02937">
    <property type="entry name" value="sigma70-ECF"/>
    <property type="match status" value="1"/>
</dbReference>
<protein>
    <submittedName>
        <fullName evidence="7">Sigma-70 family RNA polymerase sigma factor</fullName>
    </submittedName>
</protein>
<gene>
    <name evidence="7" type="ORF">FQP86_08720</name>
</gene>
<dbReference type="SUPFAM" id="SSF88946">
    <property type="entry name" value="Sigma2 domain of RNA polymerase sigma factors"/>
    <property type="match status" value="1"/>
</dbReference>
<proteinExistence type="inferred from homology"/>
<evidence type="ECO:0000256" key="1">
    <source>
        <dbReference type="ARBA" id="ARBA00010641"/>
    </source>
</evidence>
<keyword evidence="2" id="KW-0805">Transcription regulation</keyword>
<dbReference type="AlphaFoldDB" id="A0A558HNS8"/>
<dbReference type="SUPFAM" id="SSF88659">
    <property type="entry name" value="Sigma3 and sigma4 domains of RNA polymerase sigma factors"/>
    <property type="match status" value="1"/>
</dbReference>
<dbReference type="Proteomes" id="UP000319941">
    <property type="component" value="Unassembled WGS sequence"/>
</dbReference>
<evidence type="ECO:0000259" key="6">
    <source>
        <dbReference type="Pfam" id="PF08281"/>
    </source>
</evidence>
<dbReference type="PANTHER" id="PTHR43133">
    <property type="entry name" value="RNA POLYMERASE ECF-TYPE SIGMA FACTO"/>
    <property type="match status" value="1"/>
</dbReference>
<dbReference type="InterPro" id="IPR013249">
    <property type="entry name" value="RNA_pol_sigma70_r4_t2"/>
</dbReference>
<name>A0A558HNS8_9GAMM</name>
<evidence type="ECO:0000256" key="4">
    <source>
        <dbReference type="ARBA" id="ARBA00023163"/>
    </source>
</evidence>
<comment type="similarity">
    <text evidence="1">Belongs to the sigma-70 factor family. ECF subfamily.</text>
</comment>
<evidence type="ECO:0000256" key="2">
    <source>
        <dbReference type="ARBA" id="ARBA00023015"/>
    </source>
</evidence>
<dbReference type="OrthoDB" id="9784272at2"/>
<accession>A0A558HNS8</accession>
<comment type="caution">
    <text evidence="7">The sequence shown here is derived from an EMBL/GenBank/DDBJ whole genome shotgun (WGS) entry which is preliminary data.</text>
</comment>
<evidence type="ECO:0000256" key="3">
    <source>
        <dbReference type="ARBA" id="ARBA00023082"/>
    </source>
</evidence>
<dbReference type="InterPro" id="IPR013324">
    <property type="entry name" value="RNA_pol_sigma_r3/r4-like"/>
</dbReference>
<dbReference type="InterPro" id="IPR014284">
    <property type="entry name" value="RNA_pol_sigma-70_dom"/>
</dbReference>
<dbReference type="InterPro" id="IPR007627">
    <property type="entry name" value="RNA_pol_sigma70_r2"/>
</dbReference>
<dbReference type="Gene3D" id="1.10.1740.10">
    <property type="match status" value="1"/>
</dbReference>
<feature type="domain" description="RNA polymerase sigma factor 70 region 4 type 2" evidence="6">
    <location>
        <begin position="135"/>
        <end position="186"/>
    </location>
</feature>
<dbReference type="Gene3D" id="1.10.10.10">
    <property type="entry name" value="Winged helix-like DNA-binding domain superfamily/Winged helix DNA-binding domain"/>
    <property type="match status" value="1"/>
</dbReference>
<dbReference type="InterPro" id="IPR039425">
    <property type="entry name" value="RNA_pol_sigma-70-like"/>
</dbReference>
<keyword evidence="3" id="KW-0731">Sigma factor</keyword>
<dbReference type="PANTHER" id="PTHR43133:SF62">
    <property type="entry name" value="RNA POLYMERASE SIGMA FACTOR SIGZ"/>
    <property type="match status" value="1"/>
</dbReference>
<dbReference type="InterPro" id="IPR036388">
    <property type="entry name" value="WH-like_DNA-bd_sf"/>
</dbReference>
<dbReference type="GO" id="GO:0003677">
    <property type="term" value="F:DNA binding"/>
    <property type="evidence" value="ECO:0007669"/>
    <property type="project" value="InterPro"/>
</dbReference>
<dbReference type="GO" id="GO:0016987">
    <property type="term" value="F:sigma factor activity"/>
    <property type="evidence" value="ECO:0007669"/>
    <property type="project" value="UniProtKB-KW"/>
</dbReference>
<dbReference type="EMBL" id="VNFH01000005">
    <property type="protein sequence ID" value="TVU70793.1"/>
    <property type="molecule type" value="Genomic_DNA"/>
</dbReference>
<dbReference type="GO" id="GO:0006352">
    <property type="term" value="P:DNA-templated transcription initiation"/>
    <property type="evidence" value="ECO:0007669"/>
    <property type="project" value="InterPro"/>
</dbReference>
<organism evidence="7 8">
    <name type="scientific">Cobetia crustatorum</name>
    <dbReference type="NCBI Taxonomy" id="553385"/>
    <lineage>
        <taxon>Bacteria</taxon>
        <taxon>Pseudomonadati</taxon>
        <taxon>Pseudomonadota</taxon>
        <taxon>Gammaproteobacteria</taxon>
        <taxon>Oceanospirillales</taxon>
        <taxon>Halomonadaceae</taxon>
        <taxon>Cobetia</taxon>
    </lineage>
</organism>
<dbReference type="InterPro" id="IPR013325">
    <property type="entry name" value="RNA_pol_sigma_r2"/>
</dbReference>